<dbReference type="CDD" id="cd00130">
    <property type="entry name" value="PAS"/>
    <property type="match status" value="1"/>
</dbReference>
<dbReference type="InterPro" id="IPR007891">
    <property type="entry name" value="CHASE3"/>
</dbReference>
<dbReference type="InterPro" id="IPR035965">
    <property type="entry name" value="PAS-like_dom_sf"/>
</dbReference>
<dbReference type="CDD" id="cd00075">
    <property type="entry name" value="HATPase"/>
    <property type="match status" value="1"/>
</dbReference>
<dbReference type="AlphaFoldDB" id="A0A1G4STJ9"/>
<dbReference type="SUPFAM" id="SSF55874">
    <property type="entry name" value="ATPase domain of HSP90 chaperone/DNA topoisomerase II/histidine kinase"/>
    <property type="match status" value="1"/>
</dbReference>
<evidence type="ECO:0000313" key="10">
    <source>
        <dbReference type="EMBL" id="SCW72544.1"/>
    </source>
</evidence>
<dbReference type="CDD" id="cd00082">
    <property type="entry name" value="HisKA"/>
    <property type="match status" value="1"/>
</dbReference>
<dbReference type="SMART" id="SM00086">
    <property type="entry name" value="PAC"/>
    <property type="match status" value="1"/>
</dbReference>
<dbReference type="STRING" id="260084.SAMN02927928_2951"/>
<dbReference type="Pfam" id="PF02518">
    <property type="entry name" value="HATPase_c"/>
    <property type="match status" value="1"/>
</dbReference>
<keyword evidence="3" id="KW-0597">Phosphoprotein</keyword>
<keyword evidence="6" id="KW-0472">Membrane</keyword>
<evidence type="ECO:0000259" key="9">
    <source>
        <dbReference type="PROSITE" id="PS50113"/>
    </source>
</evidence>
<dbReference type="InterPro" id="IPR000700">
    <property type="entry name" value="PAS-assoc_C"/>
</dbReference>
<dbReference type="InterPro" id="IPR052162">
    <property type="entry name" value="Sensor_kinase/Photoreceptor"/>
</dbReference>
<keyword evidence="6" id="KW-1133">Transmembrane helix</keyword>
<dbReference type="PRINTS" id="PR00344">
    <property type="entry name" value="BCTRLSENSOR"/>
</dbReference>
<evidence type="ECO:0000256" key="5">
    <source>
        <dbReference type="ARBA" id="ARBA00022777"/>
    </source>
</evidence>
<gene>
    <name evidence="10" type="ORF">SAMN02927928_2951</name>
</gene>
<keyword evidence="5" id="KW-0418">Kinase</keyword>
<dbReference type="NCBIfam" id="TIGR00229">
    <property type="entry name" value="sensory_box"/>
    <property type="match status" value="1"/>
</dbReference>
<dbReference type="GO" id="GO:0000155">
    <property type="term" value="F:phosphorelay sensor kinase activity"/>
    <property type="evidence" value="ECO:0007669"/>
    <property type="project" value="InterPro"/>
</dbReference>
<feature type="transmembrane region" description="Helical" evidence="6">
    <location>
        <begin position="37"/>
        <end position="58"/>
    </location>
</feature>
<dbReference type="Pfam" id="PF05227">
    <property type="entry name" value="CHASE3"/>
    <property type="match status" value="1"/>
</dbReference>
<dbReference type="Proteomes" id="UP000199150">
    <property type="component" value="Unassembled WGS sequence"/>
</dbReference>
<evidence type="ECO:0000256" key="1">
    <source>
        <dbReference type="ARBA" id="ARBA00000085"/>
    </source>
</evidence>
<keyword evidence="11" id="KW-1185">Reference proteome</keyword>
<dbReference type="InterPro" id="IPR004358">
    <property type="entry name" value="Sig_transdc_His_kin-like_C"/>
</dbReference>
<evidence type="ECO:0000259" key="8">
    <source>
        <dbReference type="PROSITE" id="PS50112"/>
    </source>
</evidence>
<dbReference type="PANTHER" id="PTHR43304">
    <property type="entry name" value="PHYTOCHROME-LIKE PROTEIN CPH1"/>
    <property type="match status" value="1"/>
</dbReference>
<dbReference type="PROSITE" id="PS50113">
    <property type="entry name" value="PAC"/>
    <property type="match status" value="1"/>
</dbReference>
<dbReference type="SMART" id="SM00091">
    <property type="entry name" value="PAS"/>
    <property type="match status" value="1"/>
</dbReference>
<dbReference type="SUPFAM" id="SSF47384">
    <property type="entry name" value="Homodimeric domain of signal transducing histidine kinase"/>
    <property type="match status" value="1"/>
</dbReference>
<dbReference type="Gene3D" id="3.30.450.20">
    <property type="entry name" value="PAS domain"/>
    <property type="match status" value="1"/>
</dbReference>
<feature type="transmembrane region" description="Helical" evidence="6">
    <location>
        <begin position="211"/>
        <end position="234"/>
    </location>
</feature>
<dbReference type="SUPFAM" id="SSF55785">
    <property type="entry name" value="PYP-like sensor domain (PAS domain)"/>
    <property type="match status" value="1"/>
</dbReference>
<feature type="domain" description="Histidine kinase" evidence="7">
    <location>
        <begin position="389"/>
        <end position="625"/>
    </location>
</feature>
<keyword evidence="6" id="KW-0812">Transmembrane</keyword>
<evidence type="ECO:0000256" key="3">
    <source>
        <dbReference type="ARBA" id="ARBA00022553"/>
    </source>
</evidence>
<dbReference type="RefSeq" id="WP_245679032.1">
    <property type="nucleotide sequence ID" value="NZ_CBCRYE010000003.1"/>
</dbReference>
<dbReference type="CDD" id="cd19410">
    <property type="entry name" value="HK9-like_sensor"/>
    <property type="match status" value="1"/>
</dbReference>
<protein>
    <recommendedName>
        <fullName evidence="2">histidine kinase</fullName>
        <ecNumber evidence="2">2.7.13.3</ecNumber>
    </recommendedName>
</protein>
<dbReference type="InterPro" id="IPR013655">
    <property type="entry name" value="PAS_fold_3"/>
</dbReference>
<dbReference type="EC" id="2.7.13.3" evidence="2"/>
<proteinExistence type="predicted"/>
<dbReference type="InterPro" id="IPR036097">
    <property type="entry name" value="HisK_dim/P_sf"/>
</dbReference>
<reference evidence="11" key="1">
    <citation type="submission" date="2016-10" db="EMBL/GenBank/DDBJ databases">
        <authorList>
            <person name="Varghese N."/>
            <person name="Submissions S."/>
        </authorList>
    </citation>
    <scope>NUCLEOTIDE SEQUENCE [LARGE SCALE GENOMIC DNA]</scope>
    <source>
        <strain evidence="11">CGMCC 1.3431</strain>
    </source>
</reference>
<keyword evidence="4" id="KW-0808">Transferase</keyword>
<dbReference type="PANTHER" id="PTHR43304:SF1">
    <property type="entry name" value="PAC DOMAIN-CONTAINING PROTEIN"/>
    <property type="match status" value="1"/>
</dbReference>
<dbReference type="SMART" id="SM00387">
    <property type="entry name" value="HATPase_c"/>
    <property type="match status" value="1"/>
</dbReference>
<organism evidence="10 11">
    <name type="scientific">Asticcacaulis taihuensis</name>
    <dbReference type="NCBI Taxonomy" id="260084"/>
    <lineage>
        <taxon>Bacteria</taxon>
        <taxon>Pseudomonadati</taxon>
        <taxon>Pseudomonadota</taxon>
        <taxon>Alphaproteobacteria</taxon>
        <taxon>Caulobacterales</taxon>
        <taxon>Caulobacteraceae</taxon>
        <taxon>Asticcacaulis</taxon>
    </lineage>
</organism>
<evidence type="ECO:0000313" key="11">
    <source>
        <dbReference type="Proteomes" id="UP000199150"/>
    </source>
</evidence>
<dbReference type="InterPro" id="IPR001610">
    <property type="entry name" value="PAC"/>
</dbReference>
<evidence type="ECO:0000256" key="4">
    <source>
        <dbReference type="ARBA" id="ARBA00022679"/>
    </source>
</evidence>
<name>A0A1G4STJ9_9CAUL</name>
<dbReference type="InterPro" id="IPR000014">
    <property type="entry name" value="PAS"/>
</dbReference>
<dbReference type="InterPro" id="IPR036890">
    <property type="entry name" value="HATPase_C_sf"/>
</dbReference>
<dbReference type="PROSITE" id="PS50112">
    <property type="entry name" value="PAS"/>
    <property type="match status" value="1"/>
</dbReference>
<sequence>MRVKTAGFTNPDKGLITAPQGVWPILMKMPWGLNVKHLYLAFFSVISIALCAFSLVIYDQYQKSQNLNDYMRYEYENIRRTKNILMDIVDMETGVRGYVLTGDKTYLKPYEIASDRLPGEIMALRQATYYESNAFAETNSLLDRVDSLQKLLESQMNYMHAHGRGQVSQNALSIQRAQMDEVETIIEASIAHRLASVKTRRDLVEPRKTNFFYILVIGTILGVGIVLCGTILIIRLESENEDIRALNEGAEARFRSVMNGTNDGVFELNFINETIYMSKEFKAMLGYGEDELDTDMHTFSALVHPDDFDAYMQVRHDYIIKQTPTYNNIFRLKHKDGTWRWMMARGVGAWDKFGQIRTMIGTHTDITEQKNREEELRQLNNDMEAFTYITSHDMRSPLVNLKGFSHELALAVQEVDDLLEPQQKKLGAEAWARLEHILRKDIPEALGFIGNAVDRMDTLTTAILDLSRIGKFVYRDELVDAQAVFDKCLGAQSYEISSKAVEVNVKPLPKLITDPIALEQVFSNLLDNAVKYLKPGEPGRIEMSCQETSRDYIFTLRDNGRGIDAEDSDRVFNIFRRARNTGDVRGLGLGMAFVKATLRKMNGAIWFDSQLGVGTAFHVSLPKRMPVTASNDQTIKGEDAA</sequence>
<evidence type="ECO:0000256" key="2">
    <source>
        <dbReference type="ARBA" id="ARBA00012438"/>
    </source>
</evidence>
<dbReference type="Gene3D" id="3.30.565.10">
    <property type="entry name" value="Histidine kinase-like ATPase, C-terminal domain"/>
    <property type="match status" value="1"/>
</dbReference>
<dbReference type="EMBL" id="FMTS01000005">
    <property type="protein sequence ID" value="SCW72544.1"/>
    <property type="molecule type" value="Genomic_DNA"/>
</dbReference>
<dbReference type="PROSITE" id="PS50109">
    <property type="entry name" value="HIS_KIN"/>
    <property type="match status" value="1"/>
</dbReference>
<evidence type="ECO:0000256" key="6">
    <source>
        <dbReference type="SAM" id="Phobius"/>
    </source>
</evidence>
<dbReference type="InterPro" id="IPR003661">
    <property type="entry name" value="HisK_dim/P_dom"/>
</dbReference>
<feature type="domain" description="PAS" evidence="8">
    <location>
        <begin position="250"/>
        <end position="322"/>
    </location>
</feature>
<comment type="catalytic activity">
    <reaction evidence="1">
        <text>ATP + protein L-histidine = ADP + protein N-phospho-L-histidine.</text>
        <dbReference type="EC" id="2.7.13.3"/>
    </reaction>
</comment>
<dbReference type="Pfam" id="PF08447">
    <property type="entry name" value="PAS_3"/>
    <property type="match status" value="1"/>
</dbReference>
<feature type="domain" description="PAC" evidence="9">
    <location>
        <begin position="326"/>
        <end position="378"/>
    </location>
</feature>
<dbReference type="Gene3D" id="1.10.287.130">
    <property type="match status" value="1"/>
</dbReference>
<evidence type="ECO:0000259" key="7">
    <source>
        <dbReference type="PROSITE" id="PS50109"/>
    </source>
</evidence>
<dbReference type="InterPro" id="IPR005467">
    <property type="entry name" value="His_kinase_dom"/>
</dbReference>
<dbReference type="InterPro" id="IPR003594">
    <property type="entry name" value="HATPase_dom"/>
</dbReference>
<accession>A0A1G4STJ9</accession>